<evidence type="ECO:0000313" key="2">
    <source>
        <dbReference type="Proteomes" id="UP000661858"/>
    </source>
</evidence>
<sequence>MSAENTDQDCKLVMQPILNAFGTLSRTVQAQDASVYATSTLIVYRSDDFARAALARWHDDATRCKTERDSANRVAWDRIHPIEVPKPKGLDDVVAEEGHSPIDEKGGPADTYYTYITGRKGPFLVQSYMARSGTQVQNREQALNALSLMASRLH</sequence>
<dbReference type="Proteomes" id="UP000661858">
    <property type="component" value="Unassembled WGS sequence"/>
</dbReference>
<reference evidence="1" key="1">
    <citation type="submission" date="2021-01" db="EMBL/GenBank/DDBJ databases">
        <title>WGS of actinomycetes isolated from Thailand.</title>
        <authorList>
            <person name="Thawai C."/>
        </authorList>
    </citation>
    <scope>NUCLEOTIDE SEQUENCE</scope>
    <source>
        <strain evidence="1">RCU-197</strain>
    </source>
</reference>
<dbReference type="EMBL" id="JAERRK010000023">
    <property type="protein sequence ID" value="MBL1086589.1"/>
    <property type="molecule type" value="Genomic_DNA"/>
</dbReference>
<dbReference type="AlphaFoldDB" id="A0A937JP96"/>
<organism evidence="1 2">
    <name type="scientific">Streptomyces actinomycinicus</name>
    <dbReference type="NCBI Taxonomy" id="1695166"/>
    <lineage>
        <taxon>Bacteria</taxon>
        <taxon>Bacillati</taxon>
        <taxon>Actinomycetota</taxon>
        <taxon>Actinomycetes</taxon>
        <taxon>Kitasatosporales</taxon>
        <taxon>Streptomycetaceae</taxon>
        <taxon>Streptomyces</taxon>
    </lineage>
</organism>
<keyword evidence="2" id="KW-1185">Reference proteome</keyword>
<protein>
    <recommendedName>
        <fullName evidence="3">PknH-like extracellular domain-containing protein</fullName>
    </recommendedName>
</protein>
<accession>A0A937JP96</accession>
<proteinExistence type="predicted"/>
<dbReference type="RefSeq" id="WP_201843138.1">
    <property type="nucleotide sequence ID" value="NZ_JAERRK010000023.1"/>
</dbReference>
<evidence type="ECO:0008006" key="3">
    <source>
        <dbReference type="Google" id="ProtNLM"/>
    </source>
</evidence>
<gene>
    <name evidence="1" type="ORF">JK359_32310</name>
</gene>
<evidence type="ECO:0000313" key="1">
    <source>
        <dbReference type="EMBL" id="MBL1086589.1"/>
    </source>
</evidence>
<name>A0A937JP96_9ACTN</name>
<comment type="caution">
    <text evidence="1">The sequence shown here is derived from an EMBL/GenBank/DDBJ whole genome shotgun (WGS) entry which is preliminary data.</text>
</comment>